<gene>
    <name evidence="1" type="ORF">EWB00_003503</name>
</gene>
<evidence type="ECO:0000313" key="2">
    <source>
        <dbReference type="Proteomes" id="UP000311919"/>
    </source>
</evidence>
<keyword evidence="2" id="KW-1185">Reference proteome</keyword>
<proteinExistence type="predicted"/>
<name>A0A4Z2D8C5_SCHJA</name>
<sequence length="60" mass="6862">MMITIHVRAELTADGNSLEVEQNCQETMTPANSGTWKSSLKHIPDQSDTFKMEYRARQAY</sequence>
<reference evidence="1 2" key="1">
    <citation type="submission" date="2019-03" db="EMBL/GenBank/DDBJ databases">
        <title>An improved genome assembly of the fluke Schistosoma japonicum.</title>
        <authorList>
            <person name="Hu W."/>
            <person name="Luo F."/>
            <person name="Yin M."/>
            <person name="Mo X."/>
            <person name="Sun C."/>
            <person name="Wu Q."/>
            <person name="Zhu B."/>
            <person name="Xiang M."/>
            <person name="Wang J."/>
            <person name="Wang Y."/>
            <person name="Zhang T."/>
            <person name="Xu B."/>
            <person name="Zheng H."/>
            <person name="Feng Z."/>
        </authorList>
    </citation>
    <scope>NUCLEOTIDE SEQUENCE [LARGE SCALE GENOMIC DNA]</scope>
    <source>
        <strain evidence="1">HuSjv2</strain>
        <tissue evidence="1">Worms</tissue>
    </source>
</reference>
<protein>
    <submittedName>
        <fullName evidence="1">Uncharacterized protein</fullName>
    </submittedName>
</protein>
<accession>A0A4Z2D8C5</accession>
<comment type="caution">
    <text evidence="1">The sequence shown here is derived from an EMBL/GenBank/DDBJ whole genome shotgun (WGS) entry which is preliminary data.</text>
</comment>
<dbReference type="AlphaFoldDB" id="A0A4Z2D8C5"/>
<evidence type="ECO:0000313" key="1">
    <source>
        <dbReference type="EMBL" id="TNN12761.1"/>
    </source>
</evidence>
<dbReference type="EMBL" id="SKCS01000214">
    <property type="protein sequence ID" value="TNN12761.1"/>
    <property type="molecule type" value="Genomic_DNA"/>
</dbReference>
<dbReference type="Proteomes" id="UP000311919">
    <property type="component" value="Unassembled WGS sequence"/>
</dbReference>
<organism evidence="1 2">
    <name type="scientific">Schistosoma japonicum</name>
    <name type="common">Blood fluke</name>
    <dbReference type="NCBI Taxonomy" id="6182"/>
    <lineage>
        <taxon>Eukaryota</taxon>
        <taxon>Metazoa</taxon>
        <taxon>Spiralia</taxon>
        <taxon>Lophotrochozoa</taxon>
        <taxon>Platyhelminthes</taxon>
        <taxon>Trematoda</taxon>
        <taxon>Digenea</taxon>
        <taxon>Strigeidida</taxon>
        <taxon>Schistosomatoidea</taxon>
        <taxon>Schistosomatidae</taxon>
        <taxon>Schistosoma</taxon>
    </lineage>
</organism>